<protein>
    <recommendedName>
        <fullName evidence="3">NB-ARC domain-containing protein</fullName>
    </recommendedName>
</protein>
<evidence type="ECO:0000313" key="1">
    <source>
        <dbReference type="EMBL" id="KAK2640156.1"/>
    </source>
</evidence>
<reference evidence="1" key="1">
    <citation type="journal article" date="2023" name="Plant J.">
        <title>Genome sequences and population genomics provide insights into the demographic history, inbreeding, and mutation load of two 'living fossil' tree species of Dipteronia.</title>
        <authorList>
            <person name="Feng Y."/>
            <person name="Comes H.P."/>
            <person name="Chen J."/>
            <person name="Zhu S."/>
            <person name="Lu R."/>
            <person name="Zhang X."/>
            <person name="Li P."/>
            <person name="Qiu J."/>
            <person name="Olsen K.M."/>
            <person name="Qiu Y."/>
        </authorList>
    </citation>
    <scope>NUCLEOTIDE SEQUENCE</scope>
    <source>
        <strain evidence="1">KIB01</strain>
    </source>
</reference>
<dbReference type="Gene3D" id="3.40.50.300">
    <property type="entry name" value="P-loop containing nucleotide triphosphate hydrolases"/>
    <property type="match status" value="1"/>
</dbReference>
<keyword evidence="2" id="KW-1185">Reference proteome</keyword>
<dbReference type="EMBL" id="JANJYI010000008">
    <property type="protein sequence ID" value="KAK2640156.1"/>
    <property type="molecule type" value="Genomic_DNA"/>
</dbReference>
<accession>A0AAD9WQZ9</accession>
<gene>
    <name evidence="1" type="ORF">Ddye_027951</name>
</gene>
<proteinExistence type="predicted"/>
<evidence type="ECO:0008006" key="3">
    <source>
        <dbReference type="Google" id="ProtNLM"/>
    </source>
</evidence>
<name>A0AAD9WQZ9_9ROSI</name>
<organism evidence="1 2">
    <name type="scientific">Dipteronia dyeriana</name>
    <dbReference type="NCBI Taxonomy" id="168575"/>
    <lineage>
        <taxon>Eukaryota</taxon>
        <taxon>Viridiplantae</taxon>
        <taxon>Streptophyta</taxon>
        <taxon>Embryophyta</taxon>
        <taxon>Tracheophyta</taxon>
        <taxon>Spermatophyta</taxon>
        <taxon>Magnoliopsida</taxon>
        <taxon>eudicotyledons</taxon>
        <taxon>Gunneridae</taxon>
        <taxon>Pentapetalae</taxon>
        <taxon>rosids</taxon>
        <taxon>malvids</taxon>
        <taxon>Sapindales</taxon>
        <taxon>Sapindaceae</taxon>
        <taxon>Hippocastanoideae</taxon>
        <taxon>Acereae</taxon>
        <taxon>Dipteronia</taxon>
    </lineage>
</organism>
<dbReference type="Proteomes" id="UP001280121">
    <property type="component" value="Unassembled WGS sequence"/>
</dbReference>
<dbReference type="InterPro" id="IPR027417">
    <property type="entry name" value="P-loop_NTPase"/>
</dbReference>
<dbReference type="AlphaFoldDB" id="A0AAD9WQZ9"/>
<dbReference type="SUPFAM" id="SSF52540">
    <property type="entry name" value="P-loop containing nucleoside triphosphate hydrolases"/>
    <property type="match status" value="1"/>
</dbReference>
<sequence length="83" mass="9385">MRPPTSSHPIERVVYGRDADKAKILEMVLKNEPTDANFLVIPIVGMKGVDKTMFAQEVFNDSKVESFKVKGLVCVYWNLKINS</sequence>
<evidence type="ECO:0000313" key="2">
    <source>
        <dbReference type="Proteomes" id="UP001280121"/>
    </source>
</evidence>
<comment type="caution">
    <text evidence="1">The sequence shown here is derived from an EMBL/GenBank/DDBJ whole genome shotgun (WGS) entry which is preliminary data.</text>
</comment>